<reference evidence="2 3" key="1">
    <citation type="submission" date="2019-02" db="EMBL/GenBank/DDBJ databases">
        <title>Deep-cultivation of Planctomycetes and their phenomic and genomic characterization uncovers novel biology.</title>
        <authorList>
            <person name="Wiegand S."/>
            <person name="Jogler M."/>
            <person name="Boedeker C."/>
            <person name="Pinto D."/>
            <person name="Vollmers J."/>
            <person name="Rivas-Marin E."/>
            <person name="Kohn T."/>
            <person name="Peeters S.H."/>
            <person name="Heuer A."/>
            <person name="Rast P."/>
            <person name="Oberbeckmann S."/>
            <person name="Bunk B."/>
            <person name="Jeske O."/>
            <person name="Meyerdierks A."/>
            <person name="Storesund J.E."/>
            <person name="Kallscheuer N."/>
            <person name="Luecker S."/>
            <person name="Lage O.M."/>
            <person name="Pohl T."/>
            <person name="Merkel B.J."/>
            <person name="Hornburger P."/>
            <person name="Mueller R.-W."/>
            <person name="Bruemmer F."/>
            <person name="Labrenz M."/>
            <person name="Spormann A.M."/>
            <person name="Op den Camp H."/>
            <person name="Overmann J."/>
            <person name="Amann R."/>
            <person name="Jetten M.S.M."/>
            <person name="Mascher T."/>
            <person name="Medema M.H."/>
            <person name="Devos D.P."/>
            <person name="Kaster A.-K."/>
            <person name="Ovreas L."/>
            <person name="Rohde M."/>
            <person name="Galperin M.Y."/>
            <person name="Jogler C."/>
        </authorList>
    </citation>
    <scope>NUCLEOTIDE SEQUENCE [LARGE SCALE GENOMIC DNA]</scope>
    <source>
        <strain evidence="2 3">ETA_A8</strain>
    </source>
</reference>
<dbReference type="KEGG" id="aagg:ETAA8_14500"/>
<feature type="domain" description="Cysteine-rich" evidence="1">
    <location>
        <begin position="5"/>
        <end position="84"/>
    </location>
</feature>
<accession>A0A517Y8A3</accession>
<evidence type="ECO:0000259" key="1">
    <source>
        <dbReference type="Pfam" id="PF02754"/>
    </source>
</evidence>
<proteinExistence type="predicted"/>
<dbReference type="PANTHER" id="PTHR30296">
    <property type="entry name" value="UNCHARACTERIZED PROTEIN YKGE"/>
    <property type="match status" value="1"/>
</dbReference>
<protein>
    <submittedName>
        <fullName evidence="2">Lactate utilization protein A</fullName>
    </submittedName>
</protein>
<dbReference type="Pfam" id="PF02754">
    <property type="entry name" value="CCG"/>
    <property type="match status" value="2"/>
</dbReference>
<dbReference type="OrthoDB" id="9770306at2"/>
<dbReference type="PANTHER" id="PTHR30296:SF0">
    <property type="entry name" value="LACTATE UTILIZATION PROTEIN A"/>
    <property type="match status" value="1"/>
</dbReference>
<organism evidence="2 3">
    <name type="scientific">Anatilimnocola aggregata</name>
    <dbReference type="NCBI Taxonomy" id="2528021"/>
    <lineage>
        <taxon>Bacteria</taxon>
        <taxon>Pseudomonadati</taxon>
        <taxon>Planctomycetota</taxon>
        <taxon>Planctomycetia</taxon>
        <taxon>Pirellulales</taxon>
        <taxon>Pirellulaceae</taxon>
        <taxon>Anatilimnocola</taxon>
    </lineage>
</organism>
<dbReference type="InterPro" id="IPR004017">
    <property type="entry name" value="Cys_rich_dom"/>
</dbReference>
<evidence type="ECO:0000313" key="2">
    <source>
        <dbReference type="EMBL" id="QDU26372.1"/>
    </source>
</evidence>
<gene>
    <name evidence="2" type="primary">lutA_2</name>
    <name evidence="2" type="ORF">ETAA8_14500</name>
</gene>
<dbReference type="EMBL" id="CP036274">
    <property type="protein sequence ID" value="QDU26372.1"/>
    <property type="molecule type" value="Genomic_DNA"/>
</dbReference>
<evidence type="ECO:0000313" key="3">
    <source>
        <dbReference type="Proteomes" id="UP000315017"/>
    </source>
</evidence>
<dbReference type="AlphaFoldDB" id="A0A517Y8A3"/>
<dbReference type="Proteomes" id="UP000315017">
    <property type="component" value="Chromosome"/>
</dbReference>
<keyword evidence="3" id="KW-1185">Reference proteome</keyword>
<dbReference type="RefSeq" id="WP_145086830.1">
    <property type="nucleotide sequence ID" value="NZ_CP036274.1"/>
</dbReference>
<feature type="domain" description="Cysteine-rich" evidence="1">
    <location>
        <begin position="129"/>
        <end position="224"/>
    </location>
</feature>
<dbReference type="GO" id="GO:0005829">
    <property type="term" value="C:cytosol"/>
    <property type="evidence" value="ECO:0007669"/>
    <property type="project" value="TreeGrafter"/>
</dbReference>
<name>A0A517Y8A3_9BACT</name>
<dbReference type="GO" id="GO:0016491">
    <property type="term" value="F:oxidoreductase activity"/>
    <property type="evidence" value="ECO:0007669"/>
    <property type="project" value="UniProtKB-ARBA"/>
</dbReference>
<sequence length="248" mass="27336">MPTIGLFIPCYVDQLFPKVGLATLDLLESLGQTVEFPAAQTCCGQPMANTGCVNDARPLARRFLEIFQPYDYVVAPSGSCVAMVRHHYEELLHGEPGFEELKAKTFELCEFLTDVLKIEKLPGRFPHRVGLHQSCHGLRELRLGSCSEVMGPQFSKVKQVLQMIEGIEFVPLTRPDECCGFGGTFAVSEEAVSCLMGEDRVADHEQAGAEVLTANDMSCLMHLDGIIRRQKKPIRVLHVAEILSGSAT</sequence>